<evidence type="ECO:0000313" key="2">
    <source>
        <dbReference type="Proteomes" id="UP001221757"/>
    </source>
</evidence>
<dbReference type="AlphaFoldDB" id="A0AAD7CYY1"/>
<organism evidence="1 2">
    <name type="scientific">Mycena rosella</name>
    <name type="common">Pink bonnet</name>
    <name type="synonym">Agaricus rosellus</name>
    <dbReference type="NCBI Taxonomy" id="1033263"/>
    <lineage>
        <taxon>Eukaryota</taxon>
        <taxon>Fungi</taxon>
        <taxon>Dikarya</taxon>
        <taxon>Basidiomycota</taxon>
        <taxon>Agaricomycotina</taxon>
        <taxon>Agaricomycetes</taxon>
        <taxon>Agaricomycetidae</taxon>
        <taxon>Agaricales</taxon>
        <taxon>Marasmiineae</taxon>
        <taxon>Mycenaceae</taxon>
        <taxon>Mycena</taxon>
    </lineage>
</organism>
<keyword evidence="2" id="KW-1185">Reference proteome</keyword>
<protein>
    <submittedName>
        <fullName evidence="1">Uncharacterized protein</fullName>
    </submittedName>
</protein>
<reference evidence="1" key="1">
    <citation type="submission" date="2023-03" db="EMBL/GenBank/DDBJ databases">
        <title>Massive genome expansion in bonnet fungi (Mycena s.s.) driven by repeated elements and novel gene families across ecological guilds.</title>
        <authorList>
            <consortium name="Lawrence Berkeley National Laboratory"/>
            <person name="Harder C.B."/>
            <person name="Miyauchi S."/>
            <person name="Viragh M."/>
            <person name="Kuo A."/>
            <person name="Thoen E."/>
            <person name="Andreopoulos B."/>
            <person name="Lu D."/>
            <person name="Skrede I."/>
            <person name="Drula E."/>
            <person name="Henrissat B."/>
            <person name="Morin E."/>
            <person name="Kohler A."/>
            <person name="Barry K."/>
            <person name="LaButti K."/>
            <person name="Morin E."/>
            <person name="Salamov A."/>
            <person name="Lipzen A."/>
            <person name="Mereny Z."/>
            <person name="Hegedus B."/>
            <person name="Baldrian P."/>
            <person name="Stursova M."/>
            <person name="Weitz H."/>
            <person name="Taylor A."/>
            <person name="Grigoriev I.V."/>
            <person name="Nagy L.G."/>
            <person name="Martin F."/>
            <person name="Kauserud H."/>
        </authorList>
    </citation>
    <scope>NUCLEOTIDE SEQUENCE</scope>
    <source>
        <strain evidence="1">CBHHK067</strain>
    </source>
</reference>
<name>A0AAD7CYY1_MYCRO</name>
<dbReference type="Proteomes" id="UP001221757">
    <property type="component" value="Unassembled WGS sequence"/>
</dbReference>
<proteinExistence type="predicted"/>
<dbReference type="EMBL" id="JARKIE010000178">
    <property type="protein sequence ID" value="KAJ7670955.1"/>
    <property type="molecule type" value="Genomic_DNA"/>
</dbReference>
<accession>A0AAD7CYY1</accession>
<gene>
    <name evidence="1" type="ORF">B0H17DRAFT_1245354</name>
</gene>
<evidence type="ECO:0000313" key="1">
    <source>
        <dbReference type="EMBL" id="KAJ7670955.1"/>
    </source>
</evidence>
<comment type="caution">
    <text evidence="1">The sequence shown here is derived from an EMBL/GenBank/DDBJ whole genome shotgun (WGS) entry which is preliminary data.</text>
</comment>
<sequence length="212" mass="22895">MFGITVFGGTLSMEIAGGRETRVLLPVEAATAITGGTGKDVELTGGCNGFNVSLSAKVELYGTGTVGPWNQHYLPKDWTWPLCTGCIKLAEAKNKGRLSEELTIPAHGYYNKDITLLTIETAFSTAGTDHPLDLVWLPRPDPNIYAVPPLYEEVGLGVMNRIFQSATSLADTNATVGVYDERVLYFMQWHMETYVIAALKIAPSGTGHGRVG</sequence>